<dbReference type="Pfam" id="PF14946">
    <property type="entry name" value="DUF4501"/>
    <property type="match status" value="1"/>
</dbReference>
<feature type="signal peptide" evidence="3">
    <location>
        <begin position="1"/>
        <end position="18"/>
    </location>
</feature>
<evidence type="ECO:0000313" key="5">
    <source>
        <dbReference type="Proteomes" id="UP000236370"/>
    </source>
</evidence>
<dbReference type="InterPro" id="IPR027888">
    <property type="entry name" value="DUF4501"/>
</dbReference>
<sequence length="380" mass="40371">MALQHLALLAGLLVGVASKSMENMVTRNSTAVINTQAEGTLSPPGLSSLPVVREWALTHTAQLPECCVDVVGVNASCPGASLCGPGCYRRWNADGSASCVRCGNGTLPAYNGSECRSFAGRGAPFPMNRSSGTPGRPHPGALRVAASLFLGTFFISSGLILSVAGFFYLKRSNKLPRVCYRRNKAPALQPGEAAAMIPPPQSSGNSSCRIPLWGFPSLGQSQGALWVCPQTGLPGSGSRPPLPGSPGDPPTRQGQGRIWPAPPALDLSWIWPAPPARPPLIPVTSMLFPVPETWGLQERRTHHDRADPQYLLLLEVQLHPRTDAAGLRQALLSSHRFSGAGSGGPKSQPVRKPRYVRRERPLDRATDPAAFPGEARISNV</sequence>
<dbReference type="PANTHER" id="PTHR16247">
    <property type="entry name" value="RIKEN CDNA 9430015G10 GENE"/>
    <property type="match status" value="1"/>
</dbReference>
<evidence type="ECO:0000256" key="3">
    <source>
        <dbReference type="SAM" id="SignalP"/>
    </source>
</evidence>
<evidence type="ECO:0000256" key="1">
    <source>
        <dbReference type="SAM" id="MobiDB-lite"/>
    </source>
</evidence>
<evidence type="ECO:0000313" key="4">
    <source>
        <dbReference type="EMBL" id="PNI12273.1"/>
    </source>
</evidence>
<keyword evidence="2" id="KW-1133">Transmembrane helix</keyword>
<feature type="compositionally biased region" description="Pro residues" evidence="1">
    <location>
        <begin position="240"/>
        <end position="249"/>
    </location>
</feature>
<comment type="caution">
    <text evidence="4">The sequence shown here is derived from an EMBL/GenBank/DDBJ whole genome shotgun (WGS) entry which is preliminary data.</text>
</comment>
<keyword evidence="2" id="KW-0472">Membrane</keyword>
<keyword evidence="2" id="KW-0812">Transmembrane</keyword>
<accession>A0A2J8IP48</accession>
<reference evidence="4 5" key="1">
    <citation type="submission" date="2017-12" db="EMBL/GenBank/DDBJ databases">
        <title>High-resolution comparative analysis of great ape genomes.</title>
        <authorList>
            <person name="Pollen A."/>
            <person name="Hastie A."/>
            <person name="Hormozdiari F."/>
            <person name="Dougherty M."/>
            <person name="Liu R."/>
            <person name="Chaisson M."/>
            <person name="Hoppe E."/>
            <person name="Hill C."/>
            <person name="Pang A."/>
            <person name="Hillier L."/>
            <person name="Baker C."/>
            <person name="Armstrong J."/>
            <person name="Shendure J."/>
            <person name="Paten B."/>
            <person name="Wilson R."/>
            <person name="Chao H."/>
            <person name="Schneider V."/>
            <person name="Ventura M."/>
            <person name="Kronenberg Z."/>
            <person name="Murali S."/>
            <person name="Gordon D."/>
            <person name="Cantsilieris S."/>
            <person name="Munson K."/>
            <person name="Nelson B."/>
            <person name="Raja A."/>
            <person name="Underwood J."/>
            <person name="Diekhans M."/>
            <person name="Fiddes I."/>
            <person name="Haussler D."/>
            <person name="Eichler E."/>
        </authorList>
    </citation>
    <scope>NUCLEOTIDE SEQUENCE [LARGE SCALE GENOMIC DNA]</scope>
    <source>
        <strain evidence="4">Yerkes chimp pedigree #C0471</strain>
    </source>
</reference>
<feature type="region of interest" description="Disordered" evidence="1">
    <location>
        <begin position="336"/>
        <end position="380"/>
    </location>
</feature>
<dbReference type="PANTHER" id="PTHR16247:SF0">
    <property type="entry name" value="RIKEN CDNA 9430015G10 GENE"/>
    <property type="match status" value="1"/>
</dbReference>
<feature type="region of interest" description="Disordered" evidence="1">
    <location>
        <begin position="229"/>
        <end position="259"/>
    </location>
</feature>
<name>A0A2J8IP48_PANTR</name>
<keyword evidence="3" id="KW-0732">Signal</keyword>
<feature type="chain" id="PRO_5014327364" evidence="3">
    <location>
        <begin position="19"/>
        <end position="380"/>
    </location>
</feature>
<organism evidence="4 5">
    <name type="scientific">Pan troglodytes</name>
    <name type="common">Chimpanzee</name>
    <dbReference type="NCBI Taxonomy" id="9598"/>
    <lineage>
        <taxon>Eukaryota</taxon>
        <taxon>Metazoa</taxon>
        <taxon>Chordata</taxon>
        <taxon>Craniata</taxon>
        <taxon>Vertebrata</taxon>
        <taxon>Euteleostomi</taxon>
        <taxon>Mammalia</taxon>
        <taxon>Eutheria</taxon>
        <taxon>Euarchontoglires</taxon>
        <taxon>Primates</taxon>
        <taxon>Haplorrhini</taxon>
        <taxon>Catarrhini</taxon>
        <taxon>Hominidae</taxon>
        <taxon>Pan</taxon>
    </lineage>
</organism>
<evidence type="ECO:0000256" key="2">
    <source>
        <dbReference type="SAM" id="Phobius"/>
    </source>
</evidence>
<protein>
    <submittedName>
        <fullName evidence="4">C1orf159 isoform 10</fullName>
    </submittedName>
</protein>
<feature type="compositionally biased region" description="Basic and acidic residues" evidence="1">
    <location>
        <begin position="356"/>
        <end position="366"/>
    </location>
</feature>
<dbReference type="EMBL" id="NBAG03000674">
    <property type="protein sequence ID" value="PNI12273.1"/>
    <property type="molecule type" value="Genomic_DNA"/>
</dbReference>
<dbReference type="AlphaFoldDB" id="A0A2J8IP48"/>
<feature type="transmembrane region" description="Helical" evidence="2">
    <location>
        <begin position="144"/>
        <end position="169"/>
    </location>
</feature>
<gene>
    <name evidence="4" type="ORF">CK820_G0054568</name>
</gene>
<dbReference type="Proteomes" id="UP000236370">
    <property type="component" value="Unassembled WGS sequence"/>
</dbReference>
<proteinExistence type="predicted"/>